<dbReference type="Pfam" id="PF18962">
    <property type="entry name" value="Por_Secre_tail"/>
    <property type="match status" value="1"/>
</dbReference>
<dbReference type="RefSeq" id="WP_408085113.1">
    <property type="nucleotide sequence ID" value="NZ_JBELPZ010000009.1"/>
</dbReference>
<evidence type="ECO:0000259" key="3">
    <source>
        <dbReference type="Pfam" id="PF18962"/>
    </source>
</evidence>
<dbReference type="EMBL" id="JBELPZ010000009">
    <property type="protein sequence ID" value="MFL9844858.1"/>
    <property type="molecule type" value="Genomic_DNA"/>
</dbReference>
<evidence type="ECO:0000313" key="5">
    <source>
        <dbReference type="Proteomes" id="UP001629156"/>
    </source>
</evidence>
<reference evidence="4 5" key="1">
    <citation type="submission" date="2024-06" db="EMBL/GenBank/DDBJ databases">
        <authorList>
            <person name="Kaempfer P."/>
            <person name="Viver T."/>
        </authorList>
    </citation>
    <scope>NUCLEOTIDE SEQUENCE [LARGE SCALE GENOMIC DNA]</scope>
    <source>
        <strain evidence="4 5">ST-119</strain>
    </source>
</reference>
<feature type="domain" description="Secretion system C-terminal sorting" evidence="3">
    <location>
        <begin position="222"/>
        <end position="285"/>
    </location>
</feature>
<evidence type="ECO:0000313" key="4">
    <source>
        <dbReference type="EMBL" id="MFL9844858.1"/>
    </source>
</evidence>
<sequence>MKKKLLLPVFVFISTMASAQFTVWEDDFNDGDISDWTVLDLNEDDFSWQANKNMQLNEEGVFDLTIGDYNVLAVYGIDLETGGPLGDSEFVFDEWAVSPAIDLSFYAGAGELVINAQAAIYGSGEILTVYASTSMDPETFEMVGTVDLLRPEIDDVALFSDYTLDISDYISEPEVYIIFNCSGNNNALNIGIEIDNVHIIAEEIATGIEGIAGKTTTKIKQNPVQDNLQLQLANTINNEALSLNIYNINGMLVKQAAYNENGIAVTDLSSGMYFVVLTDGAATERLKFIKK</sequence>
<proteinExistence type="predicted"/>
<organism evidence="4 5">
    <name type="scientific">Flavobacterium rhizosphaerae</name>
    <dbReference type="NCBI Taxonomy" id="3163298"/>
    <lineage>
        <taxon>Bacteria</taxon>
        <taxon>Pseudomonadati</taxon>
        <taxon>Bacteroidota</taxon>
        <taxon>Flavobacteriia</taxon>
        <taxon>Flavobacteriales</taxon>
        <taxon>Flavobacteriaceae</taxon>
        <taxon>Flavobacterium</taxon>
    </lineage>
</organism>
<evidence type="ECO:0000256" key="2">
    <source>
        <dbReference type="SAM" id="SignalP"/>
    </source>
</evidence>
<accession>A0ABW8YX72</accession>
<name>A0ABW8YX72_9FLAO</name>
<feature type="signal peptide" evidence="2">
    <location>
        <begin position="1"/>
        <end position="19"/>
    </location>
</feature>
<dbReference type="InterPro" id="IPR026444">
    <property type="entry name" value="Secre_tail"/>
</dbReference>
<keyword evidence="1 2" id="KW-0732">Signal</keyword>
<evidence type="ECO:0000256" key="1">
    <source>
        <dbReference type="ARBA" id="ARBA00022729"/>
    </source>
</evidence>
<protein>
    <submittedName>
        <fullName evidence="4">T9SS type A sorting domain-containing protein</fullName>
    </submittedName>
</protein>
<gene>
    <name evidence="4" type="ORF">ABS766_10560</name>
</gene>
<comment type="caution">
    <text evidence="4">The sequence shown here is derived from an EMBL/GenBank/DDBJ whole genome shotgun (WGS) entry which is preliminary data.</text>
</comment>
<dbReference type="NCBIfam" id="TIGR04183">
    <property type="entry name" value="Por_Secre_tail"/>
    <property type="match status" value="1"/>
</dbReference>
<feature type="chain" id="PRO_5046914240" evidence="2">
    <location>
        <begin position="20"/>
        <end position="291"/>
    </location>
</feature>
<dbReference type="Proteomes" id="UP001629156">
    <property type="component" value="Unassembled WGS sequence"/>
</dbReference>
<dbReference type="Gene3D" id="2.60.120.200">
    <property type="match status" value="1"/>
</dbReference>
<keyword evidence="5" id="KW-1185">Reference proteome</keyword>